<dbReference type="RefSeq" id="WP_245350820.1">
    <property type="nucleotide sequence ID" value="NZ_JAGINU010000001.1"/>
</dbReference>
<keyword evidence="4" id="KW-1185">Reference proteome</keyword>
<dbReference type="PANTHER" id="PTHR30590:SF2">
    <property type="entry name" value="INNER MEMBRANE PROTEIN"/>
    <property type="match status" value="1"/>
</dbReference>
<sequence>MMVDEGRPRFQGPLGLTGRAPGPDLARGFMLLLIALANTPFYLYGRAHSVAGFHPVDGSVADKIVQAVLITGADMRVYPMFAFLFGYGLAVIYRRQAAAGVPEHEAFRLLQRRNLWLLVFGFVHALLLWGGDVLGAYGLCGLVLVWLFVRRADRTLLIWAGLGATVLFLLAAMSVLGAVAVLASDGAVQAGGGMPDFVTDSASADNVLAAAAGRMMLWPFLVLGQGLLGLAVPVAILLGFWAARRRILEEPANHRRLLWVTAVGGIAIGWAGGLPHALAHIGVLGGLDQVMWVFSTTQMITGLACGIGYVALFGLIGDRLAGRPLGPVGSAVSAVGKRSLTSYLGQSVLCAPLLAAWGFGLGAELDSATMALFAIGVWLVTVAFAVWLERRGKPGPAETLLRRLIYRDRRPAPVSEAPGRSRAG</sequence>
<evidence type="ECO:0000313" key="4">
    <source>
        <dbReference type="Proteomes" id="UP001519295"/>
    </source>
</evidence>
<feature type="domain" description="DUF418" evidence="2">
    <location>
        <begin position="242"/>
        <end position="407"/>
    </location>
</feature>
<dbReference type="EMBL" id="JAGINU010000001">
    <property type="protein sequence ID" value="MBP2367087.1"/>
    <property type="molecule type" value="Genomic_DNA"/>
</dbReference>
<gene>
    <name evidence="3" type="ORF">JOF36_002783</name>
</gene>
<evidence type="ECO:0000313" key="3">
    <source>
        <dbReference type="EMBL" id="MBP2367087.1"/>
    </source>
</evidence>
<dbReference type="PANTHER" id="PTHR30590">
    <property type="entry name" value="INNER MEMBRANE PROTEIN"/>
    <property type="match status" value="1"/>
</dbReference>
<keyword evidence="1" id="KW-0812">Transmembrane</keyword>
<evidence type="ECO:0000256" key="1">
    <source>
        <dbReference type="SAM" id="Phobius"/>
    </source>
</evidence>
<dbReference type="Proteomes" id="UP001519295">
    <property type="component" value="Unassembled WGS sequence"/>
</dbReference>
<proteinExistence type="predicted"/>
<feature type="transmembrane region" description="Helical" evidence="1">
    <location>
        <begin position="343"/>
        <end position="362"/>
    </location>
</feature>
<keyword evidence="1" id="KW-0472">Membrane</keyword>
<organism evidence="3 4">
    <name type="scientific">Pseudonocardia parietis</name>
    <dbReference type="NCBI Taxonomy" id="570936"/>
    <lineage>
        <taxon>Bacteria</taxon>
        <taxon>Bacillati</taxon>
        <taxon>Actinomycetota</taxon>
        <taxon>Actinomycetes</taxon>
        <taxon>Pseudonocardiales</taxon>
        <taxon>Pseudonocardiaceae</taxon>
        <taxon>Pseudonocardia</taxon>
    </lineage>
</organism>
<name>A0ABS4VT41_9PSEU</name>
<feature type="transmembrane region" description="Helical" evidence="1">
    <location>
        <begin position="290"/>
        <end position="316"/>
    </location>
</feature>
<feature type="transmembrane region" description="Helical" evidence="1">
    <location>
        <begin position="368"/>
        <end position="388"/>
    </location>
</feature>
<dbReference type="InterPro" id="IPR007349">
    <property type="entry name" value="DUF418"/>
</dbReference>
<feature type="transmembrane region" description="Helical" evidence="1">
    <location>
        <begin position="116"/>
        <end position="149"/>
    </location>
</feature>
<dbReference type="InterPro" id="IPR052529">
    <property type="entry name" value="Bact_Transport_Assoc"/>
</dbReference>
<evidence type="ECO:0000259" key="2">
    <source>
        <dbReference type="Pfam" id="PF04235"/>
    </source>
</evidence>
<comment type="caution">
    <text evidence="3">The sequence shown here is derived from an EMBL/GenBank/DDBJ whole genome shotgun (WGS) entry which is preliminary data.</text>
</comment>
<dbReference type="Pfam" id="PF04235">
    <property type="entry name" value="DUF418"/>
    <property type="match status" value="1"/>
</dbReference>
<feature type="transmembrane region" description="Helical" evidence="1">
    <location>
        <begin position="156"/>
        <end position="183"/>
    </location>
</feature>
<keyword evidence="1" id="KW-1133">Transmembrane helix</keyword>
<reference evidence="3 4" key="1">
    <citation type="submission" date="2021-03" db="EMBL/GenBank/DDBJ databases">
        <title>Sequencing the genomes of 1000 actinobacteria strains.</title>
        <authorList>
            <person name="Klenk H.-P."/>
        </authorList>
    </citation>
    <scope>NUCLEOTIDE SEQUENCE [LARGE SCALE GENOMIC DNA]</scope>
    <source>
        <strain evidence="3 4">DSM 45256</strain>
    </source>
</reference>
<accession>A0ABS4VT41</accession>
<feature type="transmembrane region" description="Helical" evidence="1">
    <location>
        <begin position="77"/>
        <end position="96"/>
    </location>
</feature>
<feature type="transmembrane region" description="Helical" evidence="1">
    <location>
        <begin position="257"/>
        <end position="278"/>
    </location>
</feature>
<protein>
    <submittedName>
        <fullName evidence="3">Membrane protein YeiB</fullName>
    </submittedName>
</protein>
<feature type="transmembrane region" description="Helical" evidence="1">
    <location>
        <begin position="216"/>
        <end position="241"/>
    </location>
</feature>
<feature type="transmembrane region" description="Helical" evidence="1">
    <location>
        <begin position="25"/>
        <end position="44"/>
    </location>
</feature>